<dbReference type="PANTHER" id="PTHR33734:SF22">
    <property type="entry name" value="MEMBRANE-BOUND LYTIC MUREIN TRANSGLYCOSYLASE D"/>
    <property type="match status" value="1"/>
</dbReference>
<organism evidence="5 6">
    <name type="scientific">Halopseudomonas pertucinogena</name>
    <dbReference type="NCBI Taxonomy" id="86175"/>
    <lineage>
        <taxon>Bacteria</taxon>
        <taxon>Pseudomonadati</taxon>
        <taxon>Pseudomonadota</taxon>
        <taxon>Gammaproteobacteria</taxon>
        <taxon>Pseudomonadales</taxon>
        <taxon>Pseudomonadaceae</taxon>
        <taxon>Halopseudomonas</taxon>
    </lineage>
</organism>
<evidence type="ECO:0000313" key="5">
    <source>
        <dbReference type="EMBL" id="GGI96364.1"/>
    </source>
</evidence>
<gene>
    <name evidence="5" type="primary">mltD</name>
    <name evidence="5" type="ORF">GCM10009083_11120</name>
</gene>
<dbReference type="InterPro" id="IPR008258">
    <property type="entry name" value="Transglycosylase_SLT_dom_1"/>
</dbReference>
<dbReference type="SUPFAM" id="SSF53955">
    <property type="entry name" value="Lysozyme-like"/>
    <property type="match status" value="1"/>
</dbReference>
<feature type="compositionally biased region" description="Polar residues" evidence="2">
    <location>
        <begin position="36"/>
        <end position="52"/>
    </location>
</feature>
<dbReference type="Gene3D" id="3.10.350.10">
    <property type="entry name" value="LysM domain"/>
    <property type="match status" value="2"/>
</dbReference>
<feature type="domain" description="LysM" evidence="4">
    <location>
        <begin position="404"/>
        <end position="448"/>
    </location>
</feature>
<feature type="signal peptide" evidence="3">
    <location>
        <begin position="1"/>
        <end position="21"/>
    </location>
</feature>
<dbReference type="PANTHER" id="PTHR33734">
    <property type="entry name" value="LYSM DOMAIN-CONTAINING GPI-ANCHORED PROTEIN 2"/>
    <property type="match status" value="1"/>
</dbReference>
<dbReference type="InterPro" id="IPR036779">
    <property type="entry name" value="LysM_dom_sf"/>
</dbReference>
<feature type="domain" description="LysM" evidence="4">
    <location>
        <begin position="343"/>
        <end position="386"/>
    </location>
</feature>
<dbReference type="InterPro" id="IPR023346">
    <property type="entry name" value="Lysozyme-like_dom_sf"/>
</dbReference>
<evidence type="ECO:0000256" key="2">
    <source>
        <dbReference type="SAM" id="MobiDB-lite"/>
    </source>
</evidence>
<dbReference type="Pfam" id="PF01476">
    <property type="entry name" value="LysM"/>
    <property type="match status" value="2"/>
</dbReference>
<comment type="caution">
    <text evidence="5">The sequence shown here is derived from an EMBL/GenBank/DDBJ whole genome shotgun (WGS) entry which is preliminary data.</text>
</comment>
<dbReference type="Gene3D" id="1.10.530.10">
    <property type="match status" value="1"/>
</dbReference>
<feature type="region of interest" description="Disordered" evidence="2">
    <location>
        <begin position="28"/>
        <end position="63"/>
    </location>
</feature>
<accession>A0ABQ2CMM6</accession>
<dbReference type="CDD" id="cd00118">
    <property type="entry name" value="LysM"/>
    <property type="match status" value="2"/>
</dbReference>
<feature type="chain" id="PRO_5045236323" evidence="3">
    <location>
        <begin position="22"/>
        <end position="449"/>
    </location>
</feature>
<dbReference type="EMBL" id="BMNN01000002">
    <property type="protein sequence ID" value="GGI96364.1"/>
    <property type="molecule type" value="Genomic_DNA"/>
</dbReference>
<dbReference type="SMART" id="SM00257">
    <property type="entry name" value="LysM"/>
    <property type="match status" value="2"/>
</dbReference>
<comment type="similarity">
    <text evidence="1">Belongs to the transglycosylase Slt family.</text>
</comment>
<name>A0ABQ2CMM6_9GAMM</name>
<dbReference type="InterPro" id="IPR018392">
    <property type="entry name" value="LysM"/>
</dbReference>
<dbReference type="PROSITE" id="PS51782">
    <property type="entry name" value="LYSM"/>
    <property type="match status" value="2"/>
</dbReference>
<keyword evidence="6" id="KW-1185">Reference proteome</keyword>
<dbReference type="PROSITE" id="PS00922">
    <property type="entry name" value="TRANSGLYCOSYLASE"/>
    <property type="match status" value="1"/>
</dbReference>
<keyword evidence="3" id="KW-0732">Signal</keyword>
<sequence length="449" mass="49941">MTFKPQVLGKGLLTLWLVILAGCQTTSNHTDRTATPHGTSGQSVSESAQRSARNAKWRAPVEQDEPHTLWTRIRGGFQLDPALIDSPRVDKQRLHYVSQSRYFNVTSERAQRYLHYVVEELDKRGMPLELALLPFVESGYNPLVYSRSQAAGIWQFIPSTGKVFSLHQDELYDGRRDITASTSAALDYLSKLNAMFDGDWLLAVAAYNCGEGCVGRAVKRNQSLGLPADYWNLQLPGETMNYVPRLLALAQIISAPEQYGINLPALEDEPYFAQITIRRPLDLLKAAELARISADEMRYLNPGFKYRVATPRAPYQLLVPVAQAEQFSAALASLPDSERVPFSRYTVRRGDNLSQIARRHGSSVEALRRANELDGNLINVGQTLIVPQGNAALASASKPAPARRTYTVQSGDSLYSIARRFGVKVKQLQAWNGIDTLLKPGQQLTLQMP</sequence>
<dbReference type="InterPro" id="IPR000189">
    <property type="entry name" value="Transglyc_AS"/>
</dbReference>
<evidence type="ECO:0000259" key="4">
    <source>
        <dbReference type="PROSITE" id="PS51782"/>
    </source>
</evidence>
<dbReference type="Pfam" id="PF01464">
    <property type="entry name" value="SLT"/>
    <property type="match status" value="1"/>
</dbReference>
<protein>
    <submittedName>
        <fullName evidence="5">Murein transglycosylase</fullName>
    </submittedName>
</protein>
<dbReference type="RefSeq" id="WP_188635634.1">
    <property type="nucleotide sequence ID" value="NZ_BMNN01000002.1"/>
</dbReference>
<evidence type="ECO:0000256" key="1">
    <source>
        <dbReference type="ARBA" id="ARBA00007734"/>
    </source>
</evidence>
<evidence type="ECO:0000313" key="6">
    <source>
        <dbReference type="Proteomes" id="UP000633263"/>
    </source>
</evidence>
<dbReference type="PROSITE" id="PS51257">
    <property type="entry name" value="PROKAR_LIPOPROTEIN"/>
    <property type="match status" value="1"/>
</dbReference>
<dbReference type="Proteomes" id="UP000633263">
    <property type="component" value="Unassembled WGS sequence"/>
</dbReference>
<dbReference type="SUPFAM" id="SSF54106">
    <property type="entry name" value="LysM domain"/>
    <property type="match status" value="2"/>
</dbReference>
<evidence type="ECO:0000256" key="3">
    <source>
        <dbReference type="SAM" id="SignalP"/>
    </source>
</evidence>
<dbReference type="CDD" id="cd16894">
    <property type="entry name" value="MltD-like"/>
    <property type="match status" value="1"/>
</dbReference>
<reference evidence="6" key="1">
    <citation type="journal article" date="2019" name="Int. J. Syst. Evol. Microbiol.">
        <title>The Global Catalogue of Microorganisms (GCM) 10K type strain sequencing project: providing services to taxonomists for standard genome sequencing and annotation.</title>
        <authorList>
            <consortium name="The Broad Institute Genomics Platform"/>
            <consortium name="The Broad Institute Genome Sequencing Center for Infectious Disease"/>
            <person name="Wu L."/>
            <person name="Ma J."/>
        </authorList>
    </citation>
    <scope>NUCLEOTIDE SEQUENCE [LARGE SCALE GENOMIC DNA]</scope>
    <source>
        <strain evidence="6">JCM 11590</strain>
    </source>
</reference>
<proteinExistence type="inferred from homology"/>